<gene>
    <name evidence="4" type="ORF">SAMD00023353_7200340</name>
</gene>
<dbReference type="OrthoDB" id="5398270at2759"/>
<dbReference type="AlphaFoldDB" id="A0A1W2TTM1"/>
<keyword evidence="2" id="KW-1133">Transmembrane helix</keyword>
<dbReference type="Pfam" id="PF18142">
    <property type="entry name" value="SLATT_fungal"/>
    <property type="match status" value="1"/>
</dbReference>
<dbReference type="PANTHER" id="PTHR38793:SF1">
    <property type="entry name" value="SMODS AND SLOG-ASSOCIATING 2TM EFFECTOR DOMAIN-CONTAINING PROTEIN"/>
    <property type="match status" value="1"/>
</dbReference>
<dbReference type="NCBIfam" id="NF033635">
    <property type="entry name" value="SLATT_fungal"/>
    <property type="match status" value="1"/>
</dbReference>
<sequence>MATVIFDSSNPSPILQSDTGRAAPIPVQHADATAASPHHKSGTPKPGSPGPEHETYRLMEKGEWLQFCRDIGILKDEESEEIVRTTGRVWPPTGFRDGLYRDVLYQKTKYAYYYHLLSITAWGLMLLQLILGAILTALGATASSNGTPITILAAVNTSVAGILALLHNSGLPDRYRWDRDEFVKLEMHIRAIADTGLVPARQSVNDAIAECFDMLATALRTVQKNTPSMYSPATSARPPSLPASPLAPAPAHARVLHKSDSEK</sequence>
<feature type="compositionally biased region" description="Pro residues" evidence="1">
    <location>
        <begin position="239"/>
        <end position="248"/>
    </location>
</feature>
<name>A0A1W2TTM1_ROSNE</name>
<evidence type="ECO:0000313" key="4">
    <source>
        <dbReference type="EMBL" id="GAP91915.1"/>
    </source>
</evidence>
<proteinExistence type="predicted"/>
<organism evidence="4">
    <name type="scientific">Rosellinia necatrix</name>
    <name type="common">White root-rot fungus</name>
    <dbReference type="NCBI Taxonomy" id="77044"/>
    <lineage>
        <taxon>Eukaryota</taxon>
        <taxon>Fungi</taxon>
        <taxon>Dikarya</taxon>
        <taxon>Ascomycota</taxon>
        <taxon>Pezizomycotina</taxon>
        <taxon>Sordariomycetes</taxon>
        <taxon>Xylariomycetidae</taxon>
        <taxon>Xylariales</taxon>
        <taxon>Xylariaceae</taxon>
        <taxon>Rosellinia</taxon>
    </lineage>
</organism>
<keyword evidence="5" id="KW-1185">Reference proteome</keyword>
<feature type="transmembrane region" description="Helical" evidence="2">
    <location>
        <begin position="147"/>
        <end position="166"/>
    </location>
</feature>
<keyword evidence="2" id="KW-0812">Transmembrane</keyword>
<feature type="compositionally biased region" description="Polar residues" evidence="1">
    <location>
        <begin position="1"/>
        <end position="19"/>
    </location>
</feature>
<feature type="domain" description="SMODS and SLOG-associating 2TM effector" evidence="3">
    <location>
        <begin position="103"/>
        <end position="220"/>
    </location>
</feature>
<keyword evidence="2" id="KW-0472">Membrane</keyword>
<dbReference type="PANTHER" id="PTHR38793">
    <property type="entry name" value="SLATT_FUNGAL DOMAIN-CONTAINING PROTEIN-RELATED"/>
    <property type="match status" value="1"/>
</dbReference>
<dbReference type="Proteomes" id="UP000054516">
    <property type="component" value="Unassembled WGS sequence"/>
</dbReference>
<feature type="region of interest" description="Disordered" evidence="1">
    <location>
        <begin position="30"/>
        <end position="53"/>
    </location>
</feature>
<protein>
    <submittedName>
        <fullName evidence="4">Putative C6 transcription factor</fullName>
    </submittedName>
</protein>
<evidence type="ECO:0000256" key="2">
    <source>
        <dbReference type="SAM" id="Phobius"/>
    </source>
</evidence>
<evidence type="ECO:0000259" key="3">
    <source>
        <dbReference type="Pfam" id="PF18142"/>
    </source>
</evidence>
<accession>A0A1W2TTM1</accession>
<reference evidence="4" key="1">
    <citation type="submission" date="2016-03" db="EMBL/GenBank/DDBJ databases">
        <title>Draft genome sequence of Rosellinia necatrix.</title>
        <authorList>
            <person name="Kanematsu S."/>
        </authorList>
    </citation>
    <scope>NUCLEOTIDE SEQUENCE [LARGE SCALE GENOMIC DNA]</scope>
    <source>
        <strain evidence="4">W97</strain>
    </source>
</reference>
<dbReference type="EMBL" id="DF977517">
    <property type="protein sequence ID" value="GAP91915.1"/>
    <property type="molecule type" value="Genomic_DNA"/>
</dbReference>
<dbReference type="OMA" id="ECFDLYQ"/>
<feature type="region of interest" description="Disordered" evidence="1">
    <location>
        <begin position="227"/>
        <end position="263"/>
    </location>
</feature>
<dbReference type="InterPro" id="IPR041622">
    <property type="entry name" value="SLATT_fungi"/>
</dbReference>
<evidence type="ECO:0000313" key="5">
    <source>
        <dbReference type="Proteomes" id="UP000054516"/>
    </source>
</evidence>
<feature type="region of interest" description="Disordered" evidence="1">
    <location>
        <begin position="1"/>
        <end position="20"/>
    </location>
</feature>
<feature type="transmembrane region" description="Helical" evidence="2">
    <location>
        <begin position="111"/>
        <end position="135"/>
    </location>
</feature>
<evidence type="ECO:0000256" key="1">
    <source>
        <dbReference type="SAM" id="MobiDB-lite"/>
    </source>
</evidence>